<dbReference type="EMBL" id="JBCNJP010000025">
    <property type="protein sequence ID" value="KAK9056213.1"/>
    <property type="molecule type" value="Genomic_DNA"/>
</dbReference>
<dbReference type="Proteomes" id="UP001408789">
    <property type="component" value="Unassembled WGS sequence"/>
</dbReference>
<proteinExistence type="predicted"/>
<protein>
    <submittedName>
        <fullName evidence="1">Uncharacterized protein</fullName>
    </submittedName>
</protein>
<gene>
    <name evidence="1" type="ORF">SSX86_027303</name>
</gene>
<name>A0AAP0CMW4_9ASTR</name>
<sequence>METEIQVTNLVTALEKATLMAKQLQSTTTATASASASHSETIYASLHAAHRHLSLFLSHTAQSQSQPQPSTDVLDGDDEPMRIADEEQRVVAGATEDYSKMITIETVEERMRDFSIQNNKRLKRSLSSTSLAGGERRRWLEYEIESARAQLDQDPHVTRLRALDLIYQFHC</sequence>
<dbReference type="AlphaFoldDB" id="A0AAP0CMW4"/>
<dbReference type="PANTHER" id="PTHR37697">
    <property type="entry name" value="AP2-LIKE ETHYLENE-RESPONSIVE TRANSCRIPTION FACTOR SNZ"/>
    <property type="match status" value="1"/>
</dbReference>
<accession>A0AAP0CMW4</accession>
<dbReference type="PANTHER" id="PTHR37697:SF2">
    <property type="entry name" value="AP2-LIKE ETHYLENE-RESPONSIVE TRANSCRIPTION FACTOR SNZ"/>
    <property type="match status" value="1"/>
</dbReference>
<reference evidence="1 2" key="1">
    <citation type="submission" date="2024-04" db="EMBL/GenBank/DDBJ databases">
        <title>The reference genome of an endangered Asteraceae, Deinandra increscens subsp. villosa, native to the Central Coast of California.</title>
        <authorList>
            <person name="Guilliams M."/>
            <person name="Hasenstab-Lehman K."/>
            <person name="Meyer R."/>
            <person name="Mcevoy S."/>
        </authorList>
    </citation>
    <scope>NUCLEOTIDE SEQUENCE [LARGE SCALE GENOMIC DNA]</scope>
    <source>
        <tissue evidence="1">Leaf</tissue>
    </source>
</reference>
<evidence type="ECO:0000313" key="1">
    <source>
        <dbReference type="EMBL" id="KAK9056213.1"/>
    </source>
</evidence>
<comment type="caution">
    <text evidence="1">The sequence shown here is derived from an EMBL/GenBank/DDBJ whole genome shotgun (WGS) entry which is preliminary data.</text>
</comment>
<evidence type="ECO:0000313" key="2">
    <source>
        <dbReference type="Proteomes" id="UP001408789"/>
    </source>
</evidence>
<organism evidence="1 2">
    <name type="scientific">Deinandra increscens subsp. villosa</name>
    <dbReference type="NCBI Taxonomy" id="3103831"/>
    <lineage>
        <taxon>Eukaryota</taxon>
        <taxon>Viridiplantae</taxon>
        <taxon>Streptophyta</taxon>
        <taxon>Embryophyta</taxon>
        <taxon>Tracheophyta</taxon>
        <taxon>Spermatophyta</taxon>
        <taxon>Magnoliopsida</taxon>
        <taxon>eudicotyledons</taxon>
        <taxon>Gunneridae</taxon>
        <taxon>Pentapetalae</taxon>
        <taxon>asterids</taxon>
        <taxon>campanulids</taxon>
        <taxon>Asterales</taxon>
        <taxon>Asteraceae</taxon>
        <taxon>Asteroideae</taxon>
        <taxon>Heliantheae alliance</taxon>
        <taxon>Madieae</taxon>
        <taxon>Madiinae</taxon>
        <taxon>Deinandra</taxon>
    </lineage>
</organism>
<keyword evidence="2" id="KW-1185">Reference proteome</keyword>